<feature type="non-terminal residue" evidence="3">
    <location>
        <position position="1"/>
    </location>
</feature>
<feature type="transmembrane region" description="Helical" evidence="2">
    <location>
        <begin position="21"/>
        <end position="38"/>
    </location>
</feature>
<organism evidence="3 4">
    <name type="scientific">Eragrostis curvula</name>
    <name type="common">weeping love grass</name>
    <dbReference type="NCBI Taxonomy" id="38414"/>
    <lineage>
        <taxon>Eukaryota</taxon>
        <taxon>Viridiplantae</taxon>
        <taxon>Streptophyta</taxon>
        <taxon>Embryophyta</taxon>
        <taxon>Tracheophyta</taxon>
        <taxon>Spermatophyta</taxon>
        <taxon>Magnoliopsida</taxon>
        <taxon>Liliopsida</taxon>
        <taxon>Poales</taxon>
        <taxon>Poaceae</taxon>
        <taxon>PACMAD clade</taxon>
        <taxon>Chloridoideae</taxon>
        <taxon>Eragrostideae</taxon>
        <taxon>Eragrostidinae</taxon>
        <taxon>Eragrostis</taxon>
    </lineage>
</organism>
<keyword evidence="2" id="KW-1133">Transmembrane helix</keyword>
<keyword evidence="4" id="KW-1185">Reference proteome</keyword>
<accession>A0A5J9TG09</accession>
<evidence type="ECO:0000313" key="3">
    <source>
        <dbReference type="EMBL" id="TVU10245.1"/>
    </source>
</evidence>
<dbReference type="Proteomes" id="UP000324897">
    <property type="component" value="Chromosome 3"/>
</dbReference>
<feature type="region of interest" description="Disordered" evidence="1">
    <location>
        <begin position="240"/>
        <end position="264"/>
    </location>
</feature>
<dbReference type="EMBL" id="RWGY01000039">
    <property type="protein sequence ID" value="TVU10245.1"/>
    <property type="molecule type" value="Genomic_DNA"/>
</dbReference>
<sequence>MNEPFHCDSLGRVFSITRLRAVSWVVQSAGAFVLVLNTRRKLFGGFTRRFCLRLATFVQIAVLGKTTLSLAFRLLLHDNQFQCHVFETVQLALLCPLVIEHWLGQPAVGPLIPMTVVFAPPQMLMHAHSGKMQTLVELEWSVFELQREVAPLGSVKANIRLPISRFSSGRLAKEPCCVAGPDAGTGVDGSEAASPKSLSGASSGASCDGLFVSEYGDADFTGAKKPLAAADAGTTLGGLTSGTGADGSEAASPKSLSGASSRASCDGRFVSEYGDADLTGADQPYCVAGADAGTTVGGPTFGTGADGSKAASPKSLSGASSRASCDGRFVSKYGDANFTGTNFGLSRALSLETPCCVAGADAETPVGGPTFGTEADGSDTASPKSLSGASCERCLSHQQAHLRDPYLKDVGYLRMEIPILLVGICLVGQAELLSPWLDQVHLIEFSVTNAGYLRVEIPTLLVQMELNLQSLDSLAPWGEKRRKALLKNELNLDLRNMNQYQQ</sequence>
<gene>
    <name evidence="3" type="ORF">EJB05_43760</name>
</gene>
<dbReference type="Gramene" id="TVU10245">
    <property type="protein sequence ID" value="TVU10245"/>
    <property type="gene ID" value="EJB05_43760"/>
</dbReference>
<feature type="compositionally biased region" description="Polar residues" evidence="1">
    <location>
        <begin position="254"/>
        <end position="263"/>
    </location>
</feature>
<dbReference type="AlphaFoldDB" id="A0A5J9TG09"/>
<protein>
    <submittedName>
        <fullName evidence="3">Uncharacterized protein</fullName>
    </submittedName>
</protein>
<comment type="caution">
    <text evidence="3">The sequence shown here is derived from an EMBL/GenBank/DDBJ whole genome shotgun (WGS) entry which is preliminary data.</text>
</comment>
<evidence type="ECO:0000256" key="1">
    <source>
        <dbReference type="SAM" id="MobiDB-lite"/>
    </source>
</evidence>
<evidence type="ECO:0000313" key="4">
    <source>
        <dbReference type="Proteomes" id="UP000324897"/>
    </source>
</evidence>
<evidence type="ECO:0000256" key="2">
    <source>
        <dbReference type="SAM" id="Phobius"/>
    </source>
</evidence>
<name>A0A5J9TG09_9POAL</name>
<feature type="transmembrane region" description="Helical" evidence="2">
    <location>
        <begin position="50"/>
        <end position="76"/>
    </location>
</feature>
<reference evidence="3 4" key="1">
    <citation type="journal article" date="2019" name="Sci. Rep.">
        <title>A high-quality genome of Eragrostis curvula grass provides insights into Poaceae evolution and supports new strategies to enhance forage quality.</title>
        <authorList>
            <person name="Carballo J."/>
            <person name="Santos B.A.C.M."/>
            <person name="Zappacosta D."/>
            <person name="Garbus I."/>
            <person name="Selva J.P."/>
            <person name="Gallo C.A."/>
            <person name="Diaz A."/>
            <person name="Albertini E."/>
            <person name="Caccamo M."/>
            <person name="Echenique V."/>
        </authorList>
    </citation>
    <scope>NUCLEOTIDE SEQUENCE [LARGE SCALE GENOMIC DNA]</scope>
    <source>
        <strain evidence="4">cv. Victoria</strain>
        <tissue evidence="3">Leaf</tissue>
    </source>
</reference>
<keyword evidence="2" id="KW-0472">Membrane</keyword>
<keyword evidence="2" id="KW-0812">Transmembrane</keyword>
<proteinExistence type="predicted"/>